<feature type="transmembrane region" description="Helical" evidence="1">
    <location>
        <begin position="15"/>
        <end position="37"/>
    </location>
</feature>
<evidence type="ECO:0000313" key="3">
    <source>
        <dbReference type="Proteomes" id="UP001218895"/>
    </source>
</evidence>
<dbReference type="GeneID" id="79950920"/>
<dbReference type="RefSeq" id="WP_278099476.1">
    <property type="nucleotide sequence ID" value="NZ_CP091092.1"/>
</dbReference>
<dbReference type="AlphaFoldDB" id="A0AAF0JMP6"/>
<evidence type="ECO:0000256" key="1">
    <source>
        <dbReference type="SAM" id="Phobius"/>
    </source>
</evidence>
<dbReference type="EMBL" id="CP091092">
    <property type="protein sequence ID" value="WFN36641.1"/>
    <property type="molecule type" value="Genomic_DNA"/>
</dbReference>
<keyword evidence="1" id="KW-1133">Transmembrane helix</keyword>
<dbReference type="Proteomes" id="UP001218895">
    <property type="component" value="Chromosome"/>
</dbReference>
<dbReference type="KEGG" id="manq:L1994_10935"/>
<evidence type="ECO:0000313" key="2">
    <source>
        <dbReference type="EMBL" id="WFN36641.1"/>
    </source>
</evidence>
<keyword evidence="3" id="KW-1185">Reference proteome</keyword>
<name>A0AAF0JMP6_9EURY</name>
<sequence>MKNEPGNEALTGLEIIILTAFLCIFIYLCASIVFGAVMPDIFSKNKNAQNSAESPGGIIGFATDETAEILIRDGTCYGAQNKGGVFEGVELIPKEPVSANLGACTIPLRLSFGKQISINLEDTVILFRLNSDSQNTEELKYSDLRPLPKSSWTIADKSGLIPLASADSDNILEPNEIFTILVYPKFNVAPYQKFSVDFTPKSLNPLNIAFTVPPQIISQRIVELNM</sequence>
<protein>
    <submittedName>
        <fullName evidence="2">Uncharacterized protein</fullName>
    </submittedName>
</protein>
<proteinExistence type="predicted"/>
<accession>A0AAF0JMP6</accession>
<reference evidence="2" key="1">
    <citation type="submission" date="2022-01" db="EMBL/GenBank/DDBJ databases">
        <title>Complete genome of Methanomicrobium antiquum DSM 21220.</title>
        <authorList>
            <person name="Chen S.-C."/>
            <person name="You Y.-T."/>
            <person name="Zhou Y.-Z."/>
            <person name="Lai M.-C."/>
        </authorList>
    </citation>
    <scope>NUCLEOTIDE SEQUENCE</scope>
    <source>
        <strain evidence="2">DSM 21220</strain>
    </source>
</reference>
<organism evidence="2 3">
    <name type="scientific">Methanomicrobium antiquum</name>
    <dbReference type="NCBI Taxonomy" id="487686"/>
    <lineage>
        <taxon>Archaea</taxon>
        <taxon>Methanobacteriati</taxon>
        <taxon>Methanobacteriota</taxon>
        <taxon>Stenosarchaea group</taxon>
        <taxon>Methanomicrobia</taxon>
        <taxon>Methanomicrobiales</taxon>
        <taxon>Methanomicrobiaceae</taxon>
        <taxon>Methanomicrobium</taxon>
    </lineage>
</organism>
<keyword evidence="1" id="KW-0472">Membrane</keyword>
<keyword evidence="1" id="KW-0812">Transmembrane</keyword>
<gene>
    <name evidence="2" type="ORF">L1994_10935</name>
</gene>